<organism evidence="2 3">
    <name type="scientific">Streptomyces cavourensis</name>
    <dbReference type="NCBI Taxonomy" id="67258"/>
    <lineage>
        <taxon>Bacteria</taxon>
        <taxon>Bacillati</taxon>
        <taxon>Actinomycetota</taxon>
        <taxon>Actinomycetes</taxon>
        <taxon>Kitasatosporales</taxon>
        <taxon>Streptomycetaceae</taxon>
        <taxon>Streptomyces</taxon>
    </lineage>
</organism>
<sequence length="194" mass="20611">MTVKYGIRAAALATVVMCGLAGCGSGSEPLSEKGVEEALLSEEMLPDGYKLRHPPTMEDFAAGENNCRNFSETKCPGFVATGVAGLEGVEVHHESGRGSLAGVSIWSFDTAENAEAALKGMGSTHKQRTGLEVRTGADQTTASHSVLLPLPWKHYTSYVDMRIGSTIISVTAQVKTPEDVTGLARHVADHIRKK</sequence>
<evidence type="ECO:0000313" key="3">
    <source>
        <dbReference type="Proteomes" id="UP001058236"/>
    </source>
</evidence>
<dbReference type="PROSITE" id="PS51257">
    <property type="entry name" value="PROKAR_LIPOPROTEIN"/>
    <property type="match status" value="1"/>
</dbReference>
<feature type="signal peptide" evidence="1">
    <location>
        <begin position="1"/>
        <end position="21"/>
    </location>
</feature>
<dbReference type="EMBL" id="CP101398">
    <property type="protein sequence ID" value="UTR83621.1"/>
    <property type="molecule type" value="Genomic_DNA"/>
</dbReference>
<gene>
    <name evidence="2" type="ORF">NLU04_34475</name>
</gene>
<proteinExistence type="predicted"/>
<feature type="chain" id="PRO_5046525688" description="DUF3558 domain-containing protein" evidence="1">
    <location>
        <begin position="22"/>
        <end position="194"/>
    </location>
</feature>
<evidence type="ECO:0008006" key="4">
    <source>
        <dbReference type="Google" id="ProtNLM"/>
    </source>
</evidence>
<protein>
    <recommendedName>
        <fullName evidence="4">DUF3558 domain-containing protein</fullName>
    </recommendedName>
</protein>
<evidence type="ECO:0000256" key="1">
    <source>
        <dbReference type="SAM" id="SignalP"/>
    </source>
</evidence>
<keyword evidence="2" id="KW-0614">Plasmid</keyword>
<dbReference type="Proteomes" id="UP001058236">
    <property type="component" value="Plasmid unnamed"/>
</dbReference>
<dbReference type="RefSeq" id="WP_255240299.1">
    <property type="nucleotide sequence ID" value="NZ_CP101398.1"/>
</dbReference>
<name>A0ABY5FIM7_9ACTN</name>
<reference evidence="2" key="1">
    <citation type="submission" date="2022-07" db="EMBL/GenBank/DDBJ databases">
        <title>Genomic of Streptomyces cavourensis F2.</title>
        <authorList>
            <person name="Hu S."/>
            <person name="Liang W."/>
        </authorList>
    </citation>
    <scope>NUCLEOTIDE SEQUENCE</scope>
    <source>
        <strain evidence="2">F2</strain>
        <plasmid evidence="2">unnamed</plasmid>
    </source>
</reference>
<evidence type="ECO:0000313" key="2">
    <source>
        <dbReference type="EMBL" id="UTR83621.1"/>
    </source>
</evidence>
<accession>A0ABY5FIM7</accession>
<geneLocation type="plasmid" evidence="2 3">
    <name>unnamed</name>
</geneLocation>
<keyword evidence="3" id="KW-1185">Reference proteome</keyword>
<keyword evidence="1" id="KW-0732">Signal</keyword>